<keyword evidence="2" id="KW-1185">Reference proteome</keyword>
<accession>A0A1Y5RUN9</accession>
<dbReference type="STRING" id="315423.SAMN04488020_102286"/>
<name>A0A1Y5RUN9_9RHOB</name>
<gene>
    <name evidence="1" type="ORF">PAM7066_00995</name>
</gene>
<reference evidence="1 2" key="1">
    <citation type="submission" date="2017-03" db="EMBL/GenBank/DDBJ databases">
        <authorList>
            <person name="Afonso C.L."/>
            <person name="Miller P.J."/>
            <person name="Scott M.A."/>
            <person name="Spackman E."/>
            <person name="Goraichik I."/>
            <person name="Dimitrov K.M."/>
            <person name="Suarez D.L."/>
            <person name="Swayne D.E."/>
        </authorList>
    </citation>
    <scope>NUCLEOTIDE SEQUENCE [LARGE SCALE GENOMIC DNA]</scope>
    <source>
        <strain evidence="1 2">CECT 7066</strain>
    </source>
</reference>
<protein>
    <recommendedName>
        <fullName evidence="3">Antibiotic biosynthesis monooxygenase</fullName>
    </recommendedName>
</protein>
<organism evidence="1 2">
    <name type="scientific">Palleronia marisminoris</name>
    <dbReference type="NCBI Taxonomy" id="315423"/>
    <lineage>
        <taxon>Bacteria</taxon>
        <taxon>Pseudomonadati</taxon>
        <taxon>Pseudomonadota</taxon>
        <taxon>Alphaproteobacteria</taxon>
        <taxon>Rhodobacterales</taxon>
        <taxon>Roseobacteraceae</taxon>
        <taxon>Palleronia</taxon>
    </lineage>
</organism>
<evidence type="ECO:0000313" key="2">
    <source>
        <dbReference type="Proteomes" id="UP000193870"/>
    </source>
</evidence>
<dbReference type="RefSeq" id="WP_245749591.1">
    <property type="nucleotide sequence ID" value="NZ_FOPF01000002.1"/>
</dbReference>
<dbReference type="EMBL" id="FWFV01000002">
    <property type="protein sequence ID" value="SLN25913.1"/>
    <property type="molecule type" value="Genomic_DNA"/>
</dbReference>
<dbReference type="Proteomes" id="UP000193870">
    <property type="component" value="Unassembled WGS sequence"/>
</dbReference>
<proteinExistence type="predicted"/>
<dbReference type="AlphaFoldDB" id="A0A1Y5RUN9"/>
<evidence type="ECO:0000313" key="1">
    <source>
        <dbReference type="EMBL" id="SLN25913.1"/>
    </source>
</evidence>
<evidence type="ECO:0008006" key="3">
    <source>
        <dbReference type="Google" id="ProtNLM"/>
    </source>
</evidence>
<sequence length="86" mass="9869">MQLLIRFDTNDRAAFREAYDAAREDRDQAGLTQLQLWEEAETPDRVWALYGVSDEDRARGWLTRTAALAPHVRDHETHFLATATAP</sequence>